<comment type="caution">
    <text evidence="2">The sequence shown here is derived from an EMBL/GenBank/DDBJ whole genome shotgun (WGS) entry which is preliminary data.</text>
</comment>
<evidence type="ECO:0000256" key="1">
    <source>
        <dbReference type="SAM" id="Phobius"/>
    </source>
</evidence>
<reference evidence="2" key="2">
    <citation type="submission" date="2022-01" db="EMBL/GenBank/DDBJ databases">
        <authorList>
            <person name="Yamashiro T."/>
            <person name="Shiraishi A."/>
            <person name="Satake H."/>
            <person name="Nakayama K."/>
        </authorList>
    </citation>
    <scope>NUCLEOTIDE SEQUENCE</scope>
</reference>
<evidence type="ECO:0000313" key="3">
    <source>
        <dbReference type="Proteomes" id="UP001151760"/>
    </source>
</evidence>
<dbReference type="Proteomes" id="UP001151760">
    <property type="component" value="Unassembled WGS sequence"/>
</dbReference>
<gene>
    <name evidence="2" type="ORF">Tco_1057930</name>
</gene>
<dbReference type="EMBL" id="BQNB010019276">
    <property type="protein sequence ID" value="GJT83588.1"/>
    <property type="molecule type" value="Genomic_DNA"/>
</dbReference>
<keyword evidence="1" id="KW-0472">Membrane</keyword>
<accession>A0ABQ5H8W0</accession>
<evidence type="ECO:0000313" key="2">
    <source>
        <dbReference type="EMBL" id="GJT83588.1"/>
    </source>
</evidence>
<keyword evidence="1" id="KW-1133">Transmembrane helix</keyword>
<protein>
    <submittedName>
        <fullName evidence="2">Uncharacterized protein</fullName>
    </submittedName>
</protein>
<sequence length="167" mass="18663">MVVPEVSAIVSPTSSSEYSSKSENRLNSSDLDSSRLSVLRSFLDDQNSLGWAQLKENTIWKSNAKIPCSVSISDIYSPLFNGSEYAILIFLNEYAVLDKKVGYAVSNGSGYAVSVLAQIRCIFLDGYGVLVVRTVIFILFPLWSFVECRHRYAVSSLMDTVYWMSEQ</sequence>
<name>A0ABQ5H8W0_9ASTR</name>
<reference evidence="2" key="1">
    <citation type="journal article" date="2022" name="Int. J. Mol. Sci.">
        <title>Draft Genome of Tanacetum Coccineum: Genomic Comparison of Closely Related Tanacetum-Family Plants.</title>
        <authorList>
            <person name="Yamashiro T."/>
            <person name="Shiraishi A."/>
            <person name="Nakayama K."/>
            <person name="Satake H."/>
        </authorList>
    </citation>
    <scope>NUCLEOTIDE SEQUENCE</scope>
</reference>
<keyword evidence="1" id="KW-0812">Transmembrane</keyword>
<keyword evidence="3" id="KW-1185">Reference proteome</keyword>
<proteinExistence type="predicted"/>
<organism evidence="2 3">
    <name type="scientific">Tanacetum coccineum</name>
    <dbReference type="NCBI Taxonomy" id="301880"/>
    <lineage>
        <taxon>Eukaryota</taxon>
        <taxon>Viridiplantae</taxon>
        <taxon>Streptophyta</taxon>
        <taxon>Embryophyta</taxon>
        <taxon>Tracheophyta</taxon>
        <taxon>Spermatophyta</taxon>
        <taxon>Magnoliopsida</taxon>
        <taxon>eudicotyledons</taxon>
        <taxon>Gunneridae</taxon>
        <taxon>Pentapetalae</taxon>
        <taxon>asterids</taxon>
        <taxon>campanulids</taxon>
        <taxon>Asterales</taxon>
        <taxon>Asteraceae</taxon>
        <taxon>Asteroideae</taxon>
        <taxon>Anthemideae</taxon>
        <taxon>Anthemidinae</taxon>
        <taxon>Tanacetum</taxon>
    </lineage>
</organism>
<feature type="transmembrane region" description="Helical" evidence="1">
    <location>
        <begin position="126"/>
        <end position="146"/>
    </location>
</feature>